<evidence type="ECO:0000256" key="2">
    <source>
        <dbReference type="ARBA" id="ARBA00022723"/>
    </source>
</evidence>
<keyword evidence="5" id="KW-1185">Reference proteome</keyword>
<dbReference type="STRING" id="53468.A0A0R3ULN4"/>
<accession>A0A0R3ULN4</accession>
<dbReference type="GO" id="GO:0006508">
    <property type="term" value="P:proteolysis"/>
    <property type="evidence" value="ECO:0007669"/>
    <property type="project" value="UniProtKB-KW"/>
</dbReference>
<dbReference type="OrthoDB" id="7832001at2759"/>
<keyword evidence="1" id="KW-0645">Protease</keyword>
<dbReference type="Pfam" id="PF01546">
    <property type="entry name" value="Peptidase_M20"/>
    <property type="match status" value="1"/>
</dbReference>
<dbReference type="AlphaFoldDB" id="A0A0R3ULN4"/>
<dbReference type="InterPro" id="IPR002933">
    <property type="entry name" value="Peptidase_M20"/>
</dbReference>
<dbReference type="SUPFAM" id="SSF53187">
    <property type="entry name" value="Zn-dependent exopeptidases"/>
    <property type="match status" value="1"/>
</dbReference>
<dbReference type="GO" id="GO:0008233">
    <property type="term" value="F:peptidase activity"/>
    <property type="evidence" value="ECO:0007669"/>
    <property type="project" value="UniProtKB-KW"/>
</dbReference>
<dbReference type="InterPro" id="IPR051458">
    <property type="entry name" value="Cyt/Met_Dipeptidase"/>
</dbReference>
<evidence type="ECO:0000256" key="1">
    <source>
        <dbReference type="ARBA" id="ARBA00022670"/>
    </source>
</evidence>
<keyword evidence="3" id="KW-0378">Hydrolase</keyword>
<dbReference type="PANTHER" id="PTHR43270">
    <property type="entry name" value="BETA-ALA-HIS DIPEPTIDASE"/>
    <property type="match status" value="1"/>
</dbReference>
<protein>
    <recommendedName>
        <fullName evidence="6">Peptidase M20 dimerisation domain-containing protein</fullName>
    </recommendedName>
</protein>
<organism evidence="4 5">
    <name type="scientific">Mesocestoides corti</name>
    <name type="common">Flatworm</name>
    <dbReference type="NCBI Taxonomy" id="53468"/>
    <lineage>
        <taxon>Eukaryota</taxon>
        <taxon>Metazoa</taxon>
        <taxon>Spiralia</taxon>
        <taxon>Lophotrochozoa</taxon>
        <taxon>Platyhelminthes</taxon>
        <taxon>Cestoda</taxon>
        <taxon>Eucestoda</taxon>
        <taxon>Cyclophyllidea</taxon>
        <taxon>Mesocestoididae</taxon>
        <taxon>Mesocestoides</taxon>
    </lineage>
</organism>
<name>A0A0R3ULN4_MESCO</name>
<dbReference type="Proteomes" id="UP000267029">
    <property type="component" value="Unassembled WGS sequence"/>
</dbReference>
<sequence length="512" mass="58990">MDRRAEILYHHIDLMKETYIKRLKEFVAIPSISEDLNHRLDVLRALRWCGIRLKNMGFDIRYRIVGTENVYIGDEVPLRTEETAHLPYLLCASLGYDTTKYTLLIYGHVDVKMIAPGEVWNGDPFEMQVVGDFIYGRGVTDDKGPVLGWINAIETFTQCAIELPVNVRFLIDGSEETGSELIPELLRELRKDFLVGVDFVAISDNYWLNMDTPCLTYGLRGVIYFYVYVDGSSRVLHSGTHGGAVQNPLVDLEALMCSLVSTNGTILVPGAYSCVRRPTEAELRQDYFFSQNFETLDFDPATYAKQIGTDALYSNDKVELLRRRWLLPAVEFHGIEKSFDRIGAPTLIPKSVMGKFSLRIVPDQNPYLMSERFKCYLHQMHYRRCSGNRLRVKSFIDGRAFLADHTCVNYRAAYKALEEVWKKKPDLTRDGATIAMACTLEETTNRDVVLIPMGECQDFQHEARERMSVRNYINGIKVFVSYLCNLSAAIIEDSEDEDMRQEDRDRWRKRFW</sequence>
<evidence type="ECO:0008006" key="6">
    <source>
        <dbReference type="Google" id="ProtNLM"/>
    </source>
</evidence>
<keyword evidence="2" id="KW-0479">Metal-binding</keyword>
<dbReference type="PANTHER" id="PTHR43270:SF4">
    <property type="entry name" value="CARNOSINE DIPEPTIDASE 2, ISOFORM A"/>
    <property type="match status" value="1"/>
</dbReference>
<evidence type="ECO:0000256" key="3">
    <source>
        <dbReference type="ARBA" id="ARBA00022801"/>
    </source>
</evidence>
<proteinExistence type="predicted"/>
<evidence type="ECO:0000313" key="4">
    <source>
        <dbReference type="EMBL" id="VDD82593.1"/>
    </source>
</evidence>
<gene>
    <name evidence="4" type="ORF">MCOS_LOCUS8596</name>
</gene>
<reference evidence="4 5" key="1">
    <citation type="submission" date="2018-10" db="EMBL/GenBank/DDBJ databases">
        <authorList>
            <consortium name="Pathogen Informatics"/>
        </authorList>
    </citation>
    <scope>NUCLEOTIDE SEQUENCE [LARGE SCALE GENOMIC DNA]</scope>
</reference>
<dbReference type="Gene3D" id="3.30.70.360">
    <property type="match status" value="1"/>
</dbReference>
<evidence type="ECO:0000313" key="5">
    <source>
        <dbReference type="Proteomes" id="UP000267029"/>
    </source>
</evidence>
<dbReference type="Gene3D" id="3.40.630.10">
    <property type="entry name" value="Zn peptidases"/>
    <property type="match status" value="1"/>
</dbReference>
<dbReference type="EMBL" id="UXSR01005536">
    <property type="protein sequence ID" value="VDD82593.1"/>
    <property type="molecule type" value="Genomic_DNA"/>
</dbReference>
<dbReference type="GO" id="GO:0046872">
    <property type="term" value="F:metal ion binding"/>
    <property type="evidence" value="ECO:0007669"/>
    <property type="project" value="UniProtKB-KW"/>
</dbReference>